<dbReference type="FunFam" id="2.40.70.10:FF:000215">
    <property type="entry name" value="Aspartyl protease family protein 2"/>
    <property type="match status" value="1"/>
</dbReference>
<dbReference type="PROSITE" id="PS00141">
    <property type="entry name" value="ASP_PROTEASE"/>
    <property type="match status" value="1"/>
</dbReference>
<dbReference type="PRINTS" id="PR00792">
    <property type="entry name" value="PEPSIN"/>
</dbReference>
<dbReference type="GeneID" id="112280297"/>
<evidence type="ECO:0000256" key="1">
    <source>
        <dbReference type="ARBA" id="ARBA00007447"/>
    </source>
</evidence>
<reference evidence="10" key="3">
    <citation type="submission" date="2020-12" db="UniProtKB">
        <authorList>
            <consortium name="EnsemblPlants"/>
        </authorList>
    </citation>
    <scope>IDENTIFICATION</scope>
</reference>
<dbReference type="PROSITE" id="PS51767">
    <property type="entry name" value="PEPTIDASE_A1"/>
    <property type="match status" value="1"/>
</dbReference>
<evidence type="ECO:0000313" key="10">
    <source>
        <dbReference type="EnsemblPlants" id="Pp3c3_11110V3.3"/>
    </source>
</evidence>
<gene>
    <name evidence="10" type="primary">LOC112280297</name>
</gene>
<dbReference type="InterPro" id="IPR032799">
    <property type="entry name" value="TAXi_C"/>
</dbReference>
<evidence type="ECO:0000256" key="3">
    <source>
        <dbReference type="ARBA" id="ARBA00022750"/>
    </source>
</evidence>
<protein>
    <recommendedName>
        <fullName evidence="9">Peptidase A1 domain-containing protein</fullName>
    </recommendedName>
</protein>
<evidence type="ECO:0000256" key="4">
    <source>
        <dbReference type="ARBA" id="ARBA00022801"/>
    </source>
</evidence>
<dbReference type="Pfam" id="PF14541">
    <property type="entry name" value="TAXi_C"/>
    <property type="match status" value="1"/>
</dbReference>
<dbReference type="GO" id="GO:0004190">
    <property type="term" value="F:aspartic-type endopeptidase activity"/>
    <property type="evidence" value="ECO:0007669"/>
    <property type="project" value="UniProtKB-KW"/>
</dbReference>
<keyword evidence="2 7" id="KW-0645">Protease</keyword>
<dbReference type="GO" id="GO:0006508">
    <property type="term" value="P:proteolysis"/>
    <property type="evidence" value="ECO:0007669"/>
    <property type="project" value="UniProtKB-KW"/>
</dbReference>
<feature type="chain" id="PRO_5043238861" description="Peptidase A1 domain-containing protein" evidence="8">
    <location>
        <begin position="25"/>
        <end position="523"/>
    </location>
</feature>
<dbReference type="RefSeq" id="XP_024371394.1">
    <property type="nucleotide sequence ID" value="XM_024515626.1"/>
</dbReference>
<keyword evidence="8" id="KW-0732">Signal</keyword>
<reference evidence="10 11" key="2">
    <citation type="journal article" date="2018" name="Plant J.">
        <title>The Physcomitrella patens chromosome-scale assembly reveals moss genome structure and evolution.</title>
        <authorList>
            <person name="Lang D."/>
            <person name="Ullrich K.K."/>
            <person name="Murat F."/>
            <person name="Fuchs J."/>
            <person name="Jenkins J."/>
            <person name="Haas F.B."/>
            <person name="Piednoel M."/>
            <person name="Gundlach H."/>
            <person name="Van Bel M."/>
            <person name="Meyberg R."/>
            <person name="Vives C."/>
            <person name="Morata J."/>
            <person name="Symeonidi A."/>
            <person name="Hiss M."/>
            <person name="Muchero W."/>
            <person name="Kamisugi Y."/>
            <person name="Saleh O."/>
            <person name="Blanc G."/>
            <person name="Decker E.L."/>
            <person name="van Gessel N."/>
            <person name="Grimwood J."/>
            <person name="Hayes R.D."/>
            <person name="Graham S.W."/>
            <person name="Gunter L.E."/>
            <person name="McDaniel S.F."/>
            <person name="Hoernstein S.N.W."/>
            <person name="Larsson A."/>
            <person name="Li F.W."/>
            <person name="Perroud P.F."/>
            <person name="Phillips J."/>
            <person name="Ranjan P."/>
            <person name="Rokshar D.S."/>
            <person name="Rothfels C.J."/>
            <person name="Schneider L."/>
            <person name="Shu S."/>
            <person name="Stevenson D.W."/>
            <person name="Thummler F."/>
            <person name="Tillich M."/>
            <person name="Villarreal Aguilar J.C."/>
            <person name="Widiez T."/>
            <person name="Wong G.K."/>
            <person name="Wymore A."/>
            <person name="Zhang Y."/>
            <person name="Zimmer A.D."/>
            <person name="Quatrano R.S."/>
            <person name="Mayer K.F.X."/>
            <person name="Goodstein D."/>
            <person name="Casacuberta J.M."/>
            <person name="Vandepoele K."/>
            <person name="Reski R."/>
            <person name="Cuming A.C."/>
            <person name="Tuskan G.A."/>
            <person name="Maumus F."/>
            <person name="Salse J."/>
            <person name="Schmutz J."/>
            <person name="Rensing S.A."/>
        </authorList>
    </citation>
    <scope>NUCLEOTIDE SEQUENCE [LARGE SCALE GENOMIC DNA]</scope>
    <source>
        <strain evidence="10 11">cv. Gransden 2004</strain>
    </source>
</reference>
<dbReference type="InterPro" id="IPR034161">
    <property type="entry name" value="Pepsin-like_plant"/>
</dbReference>
<dbReference type="InterPro" id="IPR001969">
    <property type="entry name" value="Aspartic_peptidase_AS"/>
</dbReference>
<feature type="active site" evidence="6">
    <location>
        <position position="189"/>
    </location>
</feature>
<dbReference type="Proteomes" id="UP000006727">
    <property type="component" value="Chromosome 3"/>
</dbReference>
<dbReference type="Pfam" id="PF14543">
    <property type="entry name" value="TAXi_N"/>
    <property type="match status" value="1"/>
</dbReference>
<dbReference type="Gramene" id="Pp3c3_11110V3.2">
    <property type="protein sequence ID" value="Pp3c3_11110V3.2"/>
    <property type="gene ID" value="Pp3c3_11110"/>
</dbReference>
<keyword evidence="5" id="KW-0325">Glycoprotein</keyword>
<organism evidence="10 11">
    <name type="scientific">Physcomitrium patens</name>
    <name type="common">Spreading-leaved earth moss</name>
    <name type="synonym">Physcomitrella patens</name>
    <dbReference type="NCBI Taxonomy" id="3218"/>
    <lineage>
        <taxon>Eukaryota</taxon>
        <taxon>Viridiplantae</taxon>
        <taxon>Streptophyta</taxon>
        <taxon>Embryophyta</taxon>
        <taxon>Bryophyta</taxon>
        <taxon>Bryophytina</taxon>
        <taxon>Bryopsida</taxon>
        <taxon>Funariidae</taxon>
        <taxon>Funariales</taxon>
        <taxon>Funariaceae</taxon>
        <taxon>Physcomitrium</taxon>
    </lineage>
</organism>
<evidence type="ECO:0000313" key="11">
    <source>
        <dbReference type="Proteomes" id="UP000006727"/>
    </source>
</evidence>
<dbReference type="OMA" id="QMALINC"/>
<dbReference type="EMBL" id="ABEU02000003">
    <property type="status" value="NOT_ANNOTATED_CDS"/>
    <property type="molecule type" value="Genomic_DNA"/>
</dbReference>
<dbReference type="SUPFAM" id="SSF50630">
    <property type="entry name" value="Acid proteases"/>
    <property type="match status" value="1"/>
</dbReference>
<dbReference type="InterPro" id="IPR021109">
    <property type="entry name" value="Peptidase_aspartic_dom_sf"/>
</dbReference>
<dbReference type="KEGG" id="ppp:112280297"/>
<evidence type="ECO:0000256" key="6">
    <source>
        <dbReference type="PIRSR" id="PIRSR601461-1"/>
    </source>
</evidence>
<feature type="active site" evidence="6">
    <location>
        <position position="402"/>
    </location>
</feature>
<dbReference type="AlphaFoldDB" id="A0A7I4D758"/>
<keyword evidence="11" id="KW-1185">Reference proteome</keyword>
<evidence type="ECO:0000256" key="5">
    <source>
        <dbReference type="ARBA" id="ARBA00023180"/>
    </source>
</evidence>
<evidence type="ECO:0000259" key="9">
    <source>
        <dbReference type="PROSITE" id="PS51767"/>
    </source>
</evidence>
<dbReference type="CDD" id="cd05476">
    <property type="entry name" value="pepsin_A_like_plant"/>
    <property type="match status" value="1"/>
</dbReference>
<evidence type="ECO:0000256" key="7">
    <source>
        <dbReference type="RuleBase" id="RU000454"/>
    </source>
</evidence>
<keyword evidence="3 7" id="KW-0064">Aspartyl protease</keyword>
<feature type="signal peptide" evidence="8">
    <location>
        <begin position="1"/>
        <end position="24"/>
    </location>
</feature>
<evidence type="ECO:0000256" key="2">
    <source>
        <dbReference type="ARBA" id="ARBA00022670"/>
    </source>
</evidence>
<comment type="similarity">
    <text evidence="1 7">Belongs to the peptidase A1 family.</text>
</comment>
<dbReference type="Gramene" id="Pp3c3_11110V3.3">
    <property type="protein sequence ID" value="Pp3c3_11110V3.3"/>
    <property type="gene ID" value="Pp3c3_11110"/>
</dbReference>
<dbReference type="InterPro" id="IPR032861">
    <property type="entry name" value="TAXi_N"/>
</dbReference>
<dbReference type="InterPro" id="IPR051708">
    <property type="entry name" value="Plant_Aspart_Prot_A1"/>
</dbReference>
<keyword evidence="4 7" id="KW-0378">Hydrolase</keyword>
<dbReference type="OrthoDB" id="660550at2759"/>
<dbReference type="EnsemblPlants" id="Pp3c3_11110V3.2">
    <property type="protein sequence ID" value="Pp3c3_11110V3.2"/>
    <property type="gene ID" value="Pp3c3_11110"/>
</dbReference>
<feature type="domain" description="Peptidase A1" evidence="9">
    <location>
        <begin position="171"/>
        <end position="516"/>
    </location>
</feature>
<reference evidence="10 11" key="1">
    <citation type="journal article" date="2008" name="Science">
        <title>The Physcomitrella genome reveals evolutionary insights into the conquest of land by plants.</title>
        <authorList>
            <person name="Rensing S."/>
            <person name="Lang D."/>
            <person name="Zimmer A."/>
            <person name="Terry A."/>
            <person name="Salamov A."/>
            <person name="Shapiro H."/>
            <person name="Nishiyama T."/>
            <person name="Perroud P.-F."/>
            <person name="Lindquist E."/>
            <person name="Kamisugi Y."/>
            <person name="Tanahashi T."/>
            <person name="Sakakibara K."/>
            <person name="Fujita T."/>
            <person name="Oishi K."/>
            <person name="Shin-I T."/>
            <person name="Kuroki Y."/>
            <person name="Toyoda A."/>
            <person name="Suzuki Y."/>
            <person name="Hashimoto A."/>
            <person name="Yamaguchi K."/>
            <person name="Sugano A."/>
            <person name="Kohara Y."/>
            <person name="Fujiyama A."/>
            <person name="Anterola A."/>
            <person name="Aoki S."/>
            <person name="Ashton N."/>
            <person name="Barbazuk W.B."/>
            <person name="Barker E."/>
            <person name="Bennetzen J."/>
            <person name="Bezanilla M."/>
            <person name="Blankenship R."/>
            <person name="Cho S.H."/>
            <person name="Dutcher S."/>
            <person name="Estelle M."/>
            <person name="Fawcett J.A."/>
            <person name="Gundlach H."/>
            <person name="Hanada K."/>
            <person name="Heyl A."/>
            <person name="Hicks K.A."/>
            <person name="Hugh J."/>
            <person name="Lohr M."/>
            <person name="Mayer K."/>
            <person name="Melkozernov A."/>
            <person name="Murata T."/>
            <person name="Nelson D."/>
            <person name="Pils B."/>
            <person name="Prigge M."/>
            <person name="Reiss B."/>
            <person name="Renner T."/>
            <person name="Rombauts S."/>
            <person name="Rushton P."/>
            <person name="Sanderfoot A."/>
            <person name="Schween G."/>
            <person name="Shiu S.-H."/>
            <person name="Stueber K."/>
            <person name="Theodoulou F.L."/>
            <person name="Tu H."/>
            <person name="Van de Peer Y."/>
            <person name="Verrier P.J."/>
            <person name="Waters E."/>
            <person name="Wood A."/>
            <person name="Yang L."/>
            <person name="Cove D."/>
            <person name="Cuming A."/>
            <person name="Hasebe M."/>
            <person name="Lucas S."/>
            <person name="Mishler D.B."/>
            <person name="Reski R."/>
            <person name="Grigoriev I."/>
            <person name="Quatrano R.S."/>
            <person name="Boore J.L."/>
        </authorList>
    </citation>
    <scope>NUCLEOTIDE SEQUENCE [LARGE SCALE GENOMIC DNA]</scope>
    <source>
        <strain evidence="10 11">cv. Gransden 2004</strain>
    </source>
</reference>
<dbReference type="PANTHER" id="PTHR47967">
    <property type="entry name" value="OS07G0603500 PROTEIN-RELATED"/>
    <property type="match status" value="1"/>
</dbReference>
<evidence type="ECO:0000256" key="8">
    <source>
        <dbReference type="SAM" id="SignalP"/>
    </source>
</evidence>
<dbReference type="Gene3D" id="2.40.70.10">
    <property type="entry name" value="Acid Proteases"/>
    <property type="match status" value="2"/>
</dbReference>
<dbReference type="FunFam" id="2.40.70.10:FF:000034">
    <property type="entry name" value="Aspartyl protease family protein"/>
    <property type="match status" value="1"/>
</dbReference>
<dbReference type="EnsemblPlants" id="Pp3c3_11110V3.3">
    <property type="protein sequence ID" value="Pp3c3_11110V3.3"/>
    <property type="gene ID" value="Pp3c3_11110"/>
</dbReference>
<dbReference type="PANTHER" id="PTHR47967:SF128">
    <property type="entry name" value="ASPARTIC PROTEINASE CDR1-LIKE"/>
    <property type="match status" value="1"/>
</dbReference>
<dbReference type="InterPro" id="IPR001461">
    <property type="entry name" value="Aspartic_peptidase_A1"/>
</dbReference>
<proteinExistence type="inferred from homology"/>
<accession>A0A7I4D758</accession>
<name>A0A7I4D758_PHYPA</name>
<sequence length="523" mass="56439">MATFLFQMALINCLLLIAMSTSTALPIPAIEAVPVVAAYSRYHTSAENHDDVLTEFSTEHSTEQTITHRKSNARGVRFDMMRRPSSCAEMPMLDSESRSLHFACALDRSSRRQRFLYQKMSSTNFIRSVTEDRVGFPPEHQLPSLGHNETLPGQTDNESYEFPESAGYGEFLVPIYLGTPPQKAVVIIDTGSDLTWIQSEPCRACFEQADPIFDPSKSSTYNKIACSSSACADLLGTQTCSAAANCIYAYGYGDGSVTRGYFSKETITATDTAGEEVKVDLFEFGASVYNTGTFGDTGGEGILGLGQGPVSMPSQLGSVLGNKFSYCLVDWLSAGSETSTMYFGDAAVPSGEVQYTPIVPNADHPTYYYIAVQGISVGGSLLDIDQSVYEIDSGGSGGTIIDSGTTITYLQQEVFNALVAAYTSQVRYPTTTSATGLDLCFNTRGTGSPVFPAMTIHLDGVHLELPTANTFISLETNIICLAFASALDFPIAIFGNIQQQNFDIVYDLDNMRIGFAPADCASL</sequence>
<dbReference type="InterPro" id="IPR033121">
    <property type="entry name" value="PEPTIDASE_A1"/>
</dbReference>